<dbReference type="PIRSF" id="PIRSF017082">
    <property type="entry name" value="YflP"/>
    <property type="match status" value="1"/>
</dbReference>
<feature type="chain" id="PRO_5043442562" evidence="2">
    <location>
        <begin position="29"/>
        <end position="327"/>
    </location>
</feature>
<dbReference type="PANTHER" id="PTHR42928">
    <property type="entry name" value="TRICARBOXYLATE-BINDING PROTEIN"/>
    <property type="match status" value="1"/>
</dbReference>
<organism evidence="3 4">
    <name type="scientific">Microbaculum marinisediminis</name>
    <dbReference type="NCBI Taxonomy" id="2931392"/>
    <lineage>
        <taxon>Bacteria</taxon>
        <taxon>Pseudomonadati</taxon>
        <taxon>Pseudomonadota</taxon>
        <taxon>Alphaproteobacteria</taxon>
        <taxon>Hyphomicrobiales</taxon>
        <taxon>Tepidamorphaceae</taxon>
        <taxon>Microbaculum</taxon>
    </lineage>
</organism>
<evidence type="ECO:0000313" key="4">
    <source>
        <dbReference type="Proteomes" id="UP001320898"/>
    </source>
</evidence>
<evidence type="ECO:0000256" key="2">
    <source>
        <dbReference type="SAM" id="SignalP"/>
    </source>
</evidence>
<dbReference type="SUPFAM" id="SSF53850">
    <property type="entry name" value="Periplasmic binding protein-like II"/>
    <property type="match status" value="1"/>
</dbReference>
<dbReference type="Gene3D" id="3.40.190.10">
    <property type="entry name" value="Periplasmic binding protein-like II"/>
    <property type="match status" value="1"/>
</dbReference>
<dbReference type="RefSeq" id="WP_261617078.1">
    <property type="nucleotide sequence ID" value="NZ_JALIDZ010000007.1"/>
</dbReference>
<dbReference type="CDD" id="cd07012">
    <property type="entry name" value="PBP2_Bug_TTT"/>
    <property type="match status" value="1"/>
</dbReference>
<evidence type="ECO:0000256" key="1">
    <source>
        <dbReference type="ARBA" id="ARBA00006987"/>
    </source>
</evidence>
<keyword evidence="4" id="KW-1185">Reference proteome</keyword>
<proteinExistence type="inferred from homology"/>
<dbReference type="Proteomes" id="UP001320898">
    <property type="component" value="Unassembled WGS sequence"/>
</dbReference>
<dbReference type="Gene3D" id="3.40.190.150">
    <property type="entry name" value="Bordetella uptake gene, domain 1"/>
    <property type="match status" value="1"/>
</dbReference>
<feature type="signal peptide" evidence="2">
    <location>
        <begin position="1"/>
        <end position="28"/>
    </location>
</feature>
<dbReference type="PANTHER" id="PTHR42928:SF5">
    <property type="entry name" value="BLR1237 PROTEIN"/>
    <property type="match status" value="1"/>
</dbReference>
<dbReference type="InterPro" id="IPR005064">
    <property type="entry name" value="BUG"/>
</dbReference>
<dbReference type="InterPro" id="IPR042100">
    <property type="entry name" value="Bug_dom1"/>
</dbReference>
<comment type="caution">
    <text evidence="3">The sequence shown here is derived from an EMBL/GenBank/DDBJ whole genome shotgun (WGS) entry which is preliminary data.</text>
</comment>
<reference evidence="3 4" key="1">
    <citation type="submission" date="2022-04" db="EMBL/GenBank/DDBJ databases">
        <authorList>
            <person name="Ye Y.-Q."/>
            <person name="Du Z.-J."/>
        </authorList>
    </citation>
    <scope>NUCLEOTIDE SEQUENCE [LARGE SCALE GENOMIC DNA]</scope>
    <source>
        <strain evidence="3 4">A6E488</strain>
    </source>
</reference>
<keyword evidence="2" id="KW-0732">Signal</keyword>
<dbReference type="Pfam" id="PF03401">
    <property type="entry name" value="TctC"/>
    <property type="match status" value="1"/>
</dbReference>
<comment type="similarity">
    <text evidence="1">Belongs to the UPF0065 (bug) family.</text>
</comment>
<protein>
    <submittedName>
        <fullName evidence="3">Tripartite tricarboxylate transporter substrate binding protein</fullName>
    </submittedName>
</protein>
<name>A0AAW5QZS2_9HYPH</name>
<dbReference type="EMBL" id="JALIDZ010000007">
    <property type="protein sequence ID" value="MCT8973515.1"/>
    <property type="molecule type" value="Genomic_DNA"/>
</dbReference>
<evidence type="ECO:0000313" key="3">
    <source>
        <dbReference type="EMBL" id="MCT8973515.1"/>
    </source>
</evidence>
<accession>A0AAW5QZS2</accession>
<sequence length="327" mass="34011">MISKRGLRTGLAVMAMASGAVFAGPAVAKDWPERPVTLIVPWGAGGGTDTVARTLAAAMEEPLGQPVNVVNRTGGSGIVGHTAMAGAAPDGYTIGTINVDLSQLVCRGLTDLTADKFTHIALINTEPAAVSVSAKSDFKSLEEALQAIRDNPPGTFTASGSGTGSIYHLAWAGLMVAAGIDPNRVTWVPSEGGGPSLQDAASGAIDFVTPPLSTAAPLVEAGRIRPLATMGAERFADLPDVPTVKEAIDVDWTSQTWRMIGAPAGLPDDIRDKLTTTVRTAFDSGTFTEFMNGRGFALTWMDPEEARAFHKSEDTAICEVMEAAGML</sequence>
<dbReference type="AlphaFoldDB" id="A0AAW5QZS2"/>
<gene>
    <name evidence="3" type="ORF">MUB46_16755</name>
</gene>